<accession>A0A0M7B8E6</accession>
<feature type="transmembrane region" description="Helical" evidence="2">
    <location>
        <begin position="6"/>
        <end position="22"/>
    </location>
</feature>
<keyword evidence="4" id="KW-1185">Reference proteome</keyword>
<organism evidence="3 4">
    <name type="scientific">Jannaschia seosinensis</name>
    <dbReference type="NCBI Taxonomy" id="313367"/>
    <lineage>
        <taxon>Bacteria</taxon>
        <taxon>Pseudomonadati</taxon>
        <taxon>Pseudomonadota</taxon>
        <taxon>Alphaproteobacteria</taxon>
        <taxon>Rhodobacterales</taxon>
        <taxon>Roseobacteraceae</taxon>
        <taxon>Jannaschia</taxon>
    </lineage>
</organism>
<keyword evidence="2" id="KW-1133">Transmembrane helix</keyword>
<dbReference type="Proteomes" id="UP000049455">
    <property type="component" value="Unassembled WGS sequence"/>
</dbReference>
<protein>
    <submittedName>
        <fullName evidence="3">Cytochrome c-type biogenesis protein CcmI</fullName>
    </submittedName>
</protein>
<proteinExistence type="predicted"/>
<dbReference type="AlphaFoldDB" id="A0A0M7B8E6"/>
<dbReference type="InterPro" id="IPR011990">
    <property type="entry name" value="TPR-like_helical_dom_sf"/>
</dbReference>
<reference evidence="3 4" key="1">
    <citation type="submission" date="2015-09" db="EMBL/GenBank/DDBJ databases">
        <authorList>
            <person name="Jackson K.R."/>
            <person name="Lunt B.L."/>
            <person name="Fisher J.N.B."/>
            <person name="Gardner A.V."/>
            <person name="Bailey M.E."/>
            <person name="Deus L.M."/>
            <person name="Earl A.S."/>
            <person name="Gibby P.D."/>
            <person name="Hartmann K.A."/>
            <person name="Liu J.E."/>
            <person name="Manci A.M."/>
            <person name="Nielsen D.A."/>
            <person name="Solomon M.B."/>
            <person name="Breakwell D.P."/>
            <person name="Burnett S.H."/>
            <person name="Grose J.H."/>
        </authorList>
    </citation>
    <scope>NUCLEOTIDE SEQUENCE [LARGE SCALE GENOMIC DNA]</scope>
    <source>
        <strain evidence="3 4">CECT 7799</strain>
    </source>
</reference>
<dbReference type="NCBIfam" id="TIGR03142">
    <property type="entry name" value="cytochro_ccmI"/>
    <property type="match status" value="1"/>
</dbReference>
<gene>
    <name evidence="3" type="ORF">JSE7799_01776</name>
</gene>
<keyword evidence="2" id="KW-0472">Membrane</keyword>
<sequence length="402" mass="42988">MEFWIVAAFILAACIAVMAVALRTRPEREDPPDVAIYRDQMKELERDAARGTLGPEEAQAARAEVARRLLAADRAAGTAKRRESGRFGLGLVLIAVPVVAVASLTYWRIGAPGYPDLPLAERIARVEAAREARPGQATAEADVPDRIDRSDPQVVEMAAQLTDVLRDRPDDLRGWRLAVSTQMGIGDFETAWRAQNRVVAILGDGATGEDLSLLAELMIFAAGGYVSPEAERAIREALRRDPGDGTARYYAGLMYKQGGRPDLAFRIWRSLLADSPEGAPWLAPIYAQIEDVSVRAGEPTPIAELPRPGAAGPTADDIAAVEDLSAQDRIEMIGGMVDGLATRLAAEGGPPSDWARLITSYGVLGRGAAAAQVYAEAQTVFADNRDALDLLARAAENAGIAP</sequence>
<keyword evidence="1" id="KW-0201">Cytochrome c-type biogenesis</keyword>
<evidence type="ECO:0000313" key="3">
    <source>
        <dbReference type="EMBL" id="CUH39057.1"/>
    </source>
</evidence>
<name>A0A0M7B8E6_9RHOB</name>
<dbReference type="RefSeq" id="WP_055663300.1">
    <property type="nucleotide sequence ID" value="NZ_CYPR01000109.1"/>
</dbReference>
<keyword evidence="2" id="KW-0812">Transmembrane</keyword>
<dbReference type="GO" id="GO:0017004">
    <property type="term" value="P:cytochrome complex assembly"/>
    <property type="evidence" value="ECO:0007669"/>
    <property type="project" value="UniProtKB-KW"/>
</dbReference>
<evidence type="ECO:0000313" key="4">
    <source>
        <dbReference type="Proteomes" id="UP000049455"/>
    </source>
</evidence>
<evidence type="ECO:0000256" key="2">
    <source>
        <dbReference type="SAM" id="Phobius"/>
    </source>
</evidence>
<dbReference type="STRING" id="313367.JSE7799_01776"/>
<dbReference type="Gene3D" id="1.25.40.10">
    <property type="entry name" value="Tetratricopeptide repeat domain"/>
    <property type="match status" value="1"/>
</dbReference>
<dbReference type="InterPro" id="IPR017560">
    <property type="entry name" value="Cyt_c_biogenesis_CcmI"/>
</dbReference>
<dbReference type="OrthoDB" id="9815847at2"/>
<feature type="transmembrane region" description="Helical" evidence="2">
    <location>
        <begin position="87"/>
        <end position="107"/>
    </location>
</feature>
<dbReference type="EMBL" id="CYPR01000109">
    <property type="protein sequence ID" value="CUH39057.1"/>
    <property type="molecule type" value="Genomic_DNA"/>
</dbReference>
<dbReference type="SUPFAM" id="SSF48452">
    <property type="entry name" value="TPR-like"/>
    <property type="match status" value="1"/>
</dbReference>
<evidence type="ECO:0000256" key="1">
    <source>
        <dbReference type="ARBA" id="ARBA00022748"/>
    </source>
</evidence>